<comment type="caution">
    <text evidence="2">The sequence shown here is derived from an EMBL/GenBank/DDBJ whole genome shotgun (WGS) entry which is preliminary data.</text>
</comment>
<reference evidence="2 3" key="1">
    <citation type="submission" date="2019-08" db="EMBL/GenBank/DDBJ databases">
        <title>Actinomadura sp. nov. CYP1-5 isolated from mountain soil.</title>
        <authorList>
            <person name="Songsumanus A."/>
            <person name="Kuncharoen N."/>
            <person name="Kudo T."/>
            <person name="Yuki M."/>
            <person name="Igarashi Y."/>
            <person name="Tanasupawat S."/>
        </authorList>
    </citation>
    <scope>NUCLEOTIDE SEQUENCE [LARGE SCALE GENOMIC DNA]</scope>
    <source>
        <strain evidence="2 3">JCM 14158</strain>
    </source>
</reference>
<dbReference type="InterPro" id="IPR002155">
    <property type="entry name" value="Thiolase"/>
</dbReference>
<protein>
    <submittedName>
        <fullName evidence="2">Lipid-transfer protein</fullName>
    </submittedName>
</protein>
<dbReference type="Gene3D" id="3.40.47.10">
    <property type="match status" value="1"/>
</dbReference>
<proteinExistence type="predicted"/>
<sequence length="410" mass="42380">MHTRDVGPRARRRDLGAAVTASVRDRCAITGVGTTDFSRESGRSVLTLAAQASLGAIRDAGLAPSDIDGIVRCEMDEALHADVAAALGMPNVAFWASGGWAGAAPCGMVGLAVDAILAGRATNVLVFRSLNGRSGRRFGQGWAAGASVGGRGAYLEYLMPYGLVSPGMAYAMFARRHMIEFGTTAEHLGHIALACHARANENPAAQRYGHPLTMAGYLDARMIADPLRLYDFCLETDGAAAVVVTSAERAQDGPKRAVLIRAVTQGDLPEPRLGGLWGNLLSGPLINQGGALARRLYRDAGLGPADIDVAQIYDCFTITVLMQLEDYGFCAPGEGGPFAAGGALEPGGSLPLNTSGGNLADGYVHGMSHVVEGVRQLRGESTAPVPGAETCLVTSGIPGPGSSALILRAG</sequence>
<dbReference type="PANTHER" id="PTHR42870">
    <property type="entry name" value="ACETYL-COA C-ACETYLTRANSFERASE"/>
    <property type="match status" value="1"/>
</dbReference>
<dbReference type="PIRSF" id="PIRSF000429">
    <property type="entry name" value="Ac-CoA_Ac_transf"/>
    <property type="match status" value="1"/>
</dbReference>
<evidence type="ECO:0000313" key="3">
    <source>
        <dbReference type="Proteomes" id="UP000323380"/>
    </source>
</evidence>
<dbReference type="AlphaFoldDB" id="A0A5D0NIN0"/>
<name>A0A5D0NIN0_9ACTN</name>
<dbReference type="Pfam" id="PF22691">
    <property type="entry name" value="Thiolase_C_1"/>
    <property type="match status" value="1"/>
</dbReference>
<dbReference type="EMBL" id="VSFG01000005">
    <property type="protein sequence ID" value="TYB44296.1"/>
    <property type="molecule type" value="Genomic_DNA"/>
</dbReference>
<accession>A0A5D0NIN0</accession>
<gene>
    <name evidence="2" type="ORF">FXF69_25520</name>
</gene>
<dbReference type="SUPFAM" id="SSF53901">
    <property type="entry name" value="Thiolase-like"/>
    <property type="match status" value="2"/>
</dbReference>
<evidence type="ECO:0000313" key="2">
    <source>
        <dbReference type="EMBL" id="TYB44296.1"/>
    </source>
</evidence>
<dbReference type="PANTHER" id="PTHR42870:SF1">
    <property type="entry name" value="NON-SPECIFIC LIPID-TRANSFER PROTEIN-LIKE 2"/>
    <property type="match status" value="1"/>
</dbReference>
<keyword evidence="3" id="KW-1185">Reference proteome</keyword>
<dbReference type="STRING" id="1220554.GCA_001552135_06282"/>
<dbReference type="CDD" id="cd00829">
    <property type="entry name" value="SCP-x_thiolase"/>
    <property type="match status" value="1"/>
</dbReference>
<feature type="domain" description="Thiolase C-terminal" evidence="1">
    <location>
        <begin position="293"/>
        <end position="395"/>
    </location>
</feature>
<organism evidence="2 3">
    <name type="scientific">Actinomadura chibensis</name>
    <dbReference type="NCBI Taxonomy" id="392828"/>
    <lineage>
        <taxon>Bacteria</taxon>
        <taxon>Bacillati</taxon>
        <taxon>Actinomycetota</taxon>
        <taxon>Actinomycetes</taxon>
        <taxon>Streptosporangiales</taxon>
        <taxon>Thermomonosporaceae</taxon>
        <taxon>Actinomadura</taxon>
    </lineage>
</organism>
<dbReference type="InterPro" id="IPR016039">
    <property type="entry name" value="Thiolase-like"/>
</dbReference>
<dbReference type="GO" id="GO:0016747">
    <property type="term" value="F:acyltransferase activity, transferring groups other than amino-acyl groups"/>
    <property type="evidence" value="ECO:0007669"/>
    <property type="project" value="InterPro"/>
</dbReference>
<dbReference type="Proteomes" id="UP000323380">
    <property type="component" value="Unassembled WGS sequence"/>
</dbReference>
<evidence type="ECO:0000259" key="1">
    <source>
        <dbReference type="Pfam" id="PF22691"/>
    </source>
</evidence>
<dbReference type="InterPro" id="IPR055140">
    <property type="entry name" value="Thiolase_C_2"/>
</dbReference>